<dbReference type="InterPro" id="IPR039777">
    <property type="entry name" value="IFRD"/>
</dbReference>
<dbReference type="PANTHER" id="PTHR12354:SF1">
    <property type="entry name" value="INTERFERON-RELATED DEVELOPMENTAL REGULATOR 1"/>
    <property type="match status" value="1"/>
</dbReference>
<dbReference type="InterPro" id="IPR006921">
    <property type="entry name" value="Interferon-rel_develop_reg_C"/>
</dbReference>
<dbReference type="Pfam" id="PF05004">
    <property type="entry name" value="IFRD"/>
    <property type="match status" value="1"/>
</dbReference>
<dbReference type="PANTHER" id="PTHR12354">
    <property type="entry name" value="INTERFERON-RELATED DEVELOPMENTAL REGULATOR"/>
    <property type="match status" value="1"/>
</dbReference>
<organism evidence="5">
    <name type="scientific">Eubosmina coregoni</name>
    <dbReference type="NCBI Taxonomy" id="186181"/>
    <lineage>
        <taxon>Eukaryota</taxon>
        <taxon>Metazoa</taxon>
        <taxon>Ecdysozoa</taxon>
        <taxon>Arthropoda</taxon>
        <taxon>Crustacea</taxon>
        <taxon>Branchiopoda</taxon>
        <taxon>Diplostraca</taxon>
        <taxon>Cladocera</taxon>
        <taxon>Anomopoda</taxon>
        <taxon>Bosminidae</taxon>
        <taxon>Eubosmina</taxon>
    </lineage>
</organism>
<dbReference type="AlphaFoldDB" id="A0A4Y7LNW8"/>
<evidence type="ECO:0000256" key="1">
    <source>
        <dbReference type="ARBA" id="ARBA00008828"/>
    </source>
</evidence>
<dbReference type="InterPro" id="IPR007701">
    <property type="entry name" value="Interferon-rel_develop_reg_N"/>
</dbReference>
<feature type="compositionally biased region" description="Polar residues" evidence="2">
    <location>
        <begin position="55"/>
        <end position="67"/>
    </location>
</feature>
<evidence type="ECO:0000259" key="3">
    <source>
        <dbReference type="Pfam" id="PF04836"/>
    </source>
</evidence>
<dbReference type="InterPro" id="IPR016024">
    <property type="entry name" value="ARM-type_fold"/>
</dbReference>
<reference evidence="5" key="1">
    <citation type="submission" date="2018-08" db="EMBL/GenBank/DDBJ databases">
        <authorList>
            <person name="Cornetti L."/>
        </authorList>
    </citation>
    <scope>NUCLEOTIDE SEQUENCE</scope>
    <source>
        <strain evidence="5">FI-BAL1-1</strain>
    </source>
</reference>
<feature type="region of interest" description="Disordered" evidence="2">
    <location>
        <begin position="1"/>
        <end position="76"/>
    </location>
</feature>
<feature type="domain" description="Interferon-related developmental regulator N-terminal" evidence="4">
    <location>
        <begin position="56"/>
        <end position="369"/>
    </location>
</feature>
<evidence type="ECO:0000256" key="2">
    <source>
        <dbReference type="SAM" id="MobiDB-lite"/>
    </source>
</evidence>
<accession>A0A4Y7LNW8</accession>
<sequence>MPKKGNLKKGGEKTPSHAASSSSKPSTSNQGKSSAGKGKADPQLVHVSDEDSQHDTASIISSASENKSVLDEGGEVDERSQVEILEDKLKEFIDLTSQKSSHGRVTSFESLCKAFCAKYMPDFVAGRRMTLIDCAERGLKKGRGAEQEAAAKLIVLVALQLGNECDSIYKEQKNCLLSLLADNSVSLAARAQICSTLGLCTFMADCDLAEIVQSMLALDSIFGASLRSAESTAISPEISRFYSAALCAWSLLLTLLPARYVYEISQTHIRRLVQLLDSNDVDLRIGAGEAIALIYEGARQFDEDFGFDVSTDDDETVDDQKAPVALQTSQIDDLCFKLRQLATDSHKYRAKKDRKQQRSSFRDILRAVEENEAPDIRVKFGKETLEIDSWAGKQQYDCFCHLLGSGMNLHLAQNELLRDIFNLGNALLDDGTNSTKVKKIERHHMNMAAFKARSQARGKNRDKRTAVF</sequence>
<evidence type="ECO:0000313" key="5">
    <source>
        <dbReference type="EMBL" id="SVE69976.1"/>
    </source>
</evidence>
<dbReference type="SUPFAM" id="SSF48371">
    <property type="entry name" value="ARM repeat"/>
    <property type="match status" value="1"/>
</dbReference>
<protein>
    <submittedName>
        <fullName evidence="5">EOG090X0ARF</fullName>
    </submittedName>
</protein>
<gene>
    <name evidence="5" type="primary">EOG090X0ARF</name>
</gene>
<dbReference type="EMBL" id="LR000357">
    <property type="protein sequence ID" value="SVE69976.1"/>
    <property type="molecule type" value="mRNA"/>
</dbReference>
<feature type="compositionally biased region" description="Low complexity" evidence="2">
    <location>
        <begin position="16"/>
        <end position="34"/>
    </location>
</feature>
<feature type="domain" description="Interferon-related developmental regulator C-terminal" evidence="3">
    <location>
        <begin position="414"/>
        <end position="465"/>
    </location>
</feature>
<evidence type="ECO:0000259" key="4">
    <source>
        <dbReference type="Pfam" id="PF05004"/>
    </source>
</evidence>
<dbReference type="Pfam" id="PF04836">
    <property type="entry name" value="IFRD_C"/>
    <property type="match status" value="1"/>
</dbReference>
<proteinExistence type="evidence at transcript level"/>
<comment type="similarity">
    <text evidence="1">Belongs to the IFRD family.</text>
</comment>
<name>A0A4Y7LNW8_9CRUS</name>